<name>A0ABT2MP36_9CYAN</name>
<evidence type="ECO:0000259" key="9">
    <source>
        <dbReference type="PROSITE" id="PS50110"/>
    </source>
</evidence>
<organism evidence="10 11">
    <name type="scientific">Laspinema palackyanum D2a</name>
    <dbReference type="NCBI Taxonomy" id="2953684"/>
    <lineage>
        <taxon>Bacteria</taxon>
        <taxon>Bacillati</taxon>
        <taxon>Cyanobacteriota</taxon>
        <taxon>Cyanophyceae</taxon>
        <taxon>Oscillatoriophycideae</taxon>
        <taxon>Oscillatoriales</taxon>
        <taxon>Laspinemataceae</taxon>
        <taxon>Laspinema</taxon>
        <taxon>Laspinema palackyanum</taxon>
    </lineage>
</organism>
<dbReference type="CDD" id="cd00075">
    <property type="entry name" value="HATPase"/>
    <property type="match status" value="1"/>
</dbReference>
<dbReference type="GO" id="GO:0005524">
    <property type="term" value="F:ATP binding"/>
    <property type="evidence" value="ECO:0007669"/>
    <property type="project" value="UniProtKB-KW"/>
</dbReference>
<dbReference type="SMART" id="SM00448">
    <property type="entry name" value="REC"/>
    <property type="match status" value="1"/>
</dbReference>
<sequence>MEPIKILVVEDEPITARDLHQSLNALGYLVSAIVDRAEDALEELSKLQPDLVLMDIILKGKIDGINLANLIRQLYNIPVIFLTAYSDEETLQRAGITEPFGYLLKPFDEREIHSSIQIALRRHQVEEKMRENLEISDALRQEAERLAEVKSRYISMTSHEFRTPMTTIQGSTELLQYYSQQWSEEKKLIHYQRIKEAVKRMTTLLDEVLMIGKAESGKLPFNPQPLNLVIFCQNLAEEQELGNTTHHRIHTTLRGYFPEGQRFDENLLRHILTNLLSNAIKYSPNGEDVDFIITGKDNQVIFEIQDRGIGIPTLELDKLFESFERATNVGNIPGTGLGLAIVKKCVDAHRGTISVESIQDVGTRFTVSLASH</sequence>
<dbReference type="Gene3D" id="1.10.287.130">
    <property type="match status" value="1"/>
</dbReference>
<evidence type="ECO:0000313" key="10">
    <source>
        <dbReference type="EMBL" id="MCT7966522.1"/>
    </source>
</evidence>
<dbReference type="Pfam" id="PF00512">
    <property type="entry name" value="HisKA"/>
    <property type="match status" value="1"/>
</dbReference>
<dbReference type="Pfam" id="PF02518">
    <property type="entry name" value="HATPase_c"/>
    <property type="match status" value="1"/>
</dbReference>
<dbReference type="PRINTS" id="PR00344">
    <property type="entry name" value="BCTRLSENSOR"/>
</dbReference>
<dbReference type="SMART" id="SM00387">
    <property type="entry name" value="HATPase_c"/>
    <property type="match status" value="1"/>
</dbReference>
<keyword evidence="5" id="KW-0418">Kinase</keyword>
<dbReference type="InterPro" id="IPR011006">
    <property type="entry name" value="CheY-like_superfamily"/>
</dbReference>
<protein>
    <recommendedName>
        <fullName evidence="2">histidine kinase</fullName>
        <ecNumber evidence="2">2.7.13.3</ecNumber>
    </recommendedName>
</protein>
<dbReference type="InterPro" id="IPR036890">
    <property type="entry name" value="HATPase_C_sf"/>
</dbReference>
<evidence type="ECO:0000256" key="4">
    <source>
        <dbReference type="ARBA" id="ARBA00022679"/>
    </source>
</evidence>
<keyword evidence="3 7" id="KW-0597">Phosphoprotein</keyword>
<feature type="modified residue" description="4-aspartylphosphate" evidence="7">
    <location>
        <position position="55"/>
    </location>
</feature>
<evidence type="ECO:0000256" key="2">
    <source>
        <dbReference type="ARBA" id="ARBA00012438"/>
    </source>
</evidence>
<evidence type="ECO:0000256" key="7">
    <source>
        <dbReference type="PROSITE-ProRule" id="PRU00169"/>
    </source>
</evidence>
<reference evidence="10 11" key="1">
    <citation type="journal article" date="2022" name="Front. Microbiol.">
        <title>High genomic differentiation and limited gene flow indicate recent cryptic speciation within the genus Laspinema (cyanobacteria).</title>
        <authorList>
            <person name="Stanojkovic A."/>
            <person name="Skoupy S."/>
            <person name="Skaloud P."/>
            <person name="Dvorak P."/>
        </authorList>
    </citation>
    <scope>NUCLEOTIDE SEQUENCE [LARGE SCALE GENOMIC DNA]</scope>
    <source>
        <strain evidence="10 11">D2a</strain>
    </source>
</reference>
<dbReference type="SUPFAM" id="SSF55874">
    <property type="entry name" value="ATPase domain of HSP90 chaperone/DNA topoisomerase II/histidine kinase"/>
    <property type="match status" value="1"/>
</dbReference>
<dbReference type="RefSeq" id="WP_368006164.1">
    <property type="nucleotide sequence ID" value="NZ_JAMXFF010000011.1"/>
</dbReference>
<dbReference type="Gene3D" id="3.40.50.2300">
    <property type="match status" value="1"/>
</dbReference>
<feature type="domain" description="Response regulatory" evidence="9">
    <location>
        <begin position="5"/>
        <end position="120"/>
    </location>
</feature>
<evidence type="ECO:0000256" key="3">
    <source>
        <dbReference type="ARBA" id="ARBA00022553"/>
    </source>
</evidence>
<dbReference type="Pfam" id="PF00072">
    <property type="entry name" value="Response_reg"/>
    <property type="match status" value="1"/>
</dbReference>
<evidence type="ECO:0000313" key="11">
    <source>
        <dbReference type="Proteomes" id="UP001525890"/>
    </source>
</evidence>
<dbReference type="Gene3D" id="3.30.565.10">
    <property type="entry name" value="Histidine kinase-like ATPase, C-terminal domain"/>
    <property type="match status" value="1"/>
</dbReference>
<proteinExistence type="predicted"/>
<keyword evidence="4" id="KW-0808">Transferase</keyword>
<dbReference type="InterPro" id="IPR050736">
    <property type="entry name" value="Sensor_HK_Regulatory"/>
</dbReference>
<dbReference type="PROSITE" id="PS50109">
    <property type="entry name" value="HIS_KIN"/>
    <property type="match status" value="1"/>
</dbReference>
<dbReference type="SMART" id="SM00388">
    <property type="entry name" value="HisKA"/>
    <property type="match status" value="1"/>
</dbReference>
<dbReference type="Proteomes" id="UP001525890">
    <property type="component" value="Unassembled WGS sequence"/>
</dbReference>
<keyword evidence="11" id="KW-1185">Reference proteome</keyword>
<dbReference type="SUPFAM" id="SSF52172">
    <property type="entry name" value="CheY-like"/>
    <property type="match status" value="1"/>
</dbReference>
<dbReference type="PROSITE" id="PS50110">
    <property type="entry name" value="RESPONSE_REGULATORY"/>
    <property type="match status" value="1"/>
</dbReference>
<dbReference type="PANTHER" id="PTHR43711">
    <property type="entry name" value="TWO-COMPONENT HISTIDINE KINASE"/>
    <property type="match status" value="1"/>
</dbReference>
<dbReference type="InterPro" id="IPR004358">
    <property type="entry name" value="Sig_transdc_His_kin-like_C"/>
</dbReference>
<evidence type="ECO:0000256" key="5">
    <source>
        <dbReference type="ARBA" id="ARBA00022777"/>
    </source>
</evidence>
<keyword evidence="10" id="KW-0067">ATP-binding</keyword>
<accession>A0ABT2MP36</accession>
<keyword evidence="6" id="KW-0902">Two-component regulatory system</keyword>
<dbReference type="EC" id="2.7.13.3" evidence="2"/>
<gene>
    <name evidence="10" type="ORF">NG799_09280</name>
</gene>
<dbReference type="InterPro" id="IPR003661">
    <property type="entry name" value="HisK_dim/P_dom"/>
</dbReference>
<keyword evidence="10" id="KW-0547">Nucleotide-binding</keyword>
<evidence type="ECO:0000256" key="6">
    <source>
        <dbReference type="ARBA" id="ARBA00023012"/>
    </source>
</evidence>
<dbReference type="InterPro" id="IPR001789">
    <property type="entry name" value="Sig_transdc_resp-reg_receiver"/>
</dbReference>
<dbReference type="CDD" id="cd00082">
    <property type="entry name" value="HisKA"/>
    <property type="match status" value="1"/>
</dbReference>
<dbReference type="PANTHER" id="PTHR43711:SF26">
    <property type="entry name" value="SENSOR HISTIDINE KINASE RCSC"/>
    <property type="match status" value="1"/>
</dbReference>
<feature type="domain" description="Histidine kinase" evidence="8">
    <location>
        <begin position="156"/>
        <end position="372"/>
    </location>
</feature>
<evidence type="ECO:0000256" key="1">
    <source>
        <dbReference type="ARBA" id="ARBA00000085"/>
    </source>
</evidence>
<evidence type="ECO:0000259" key="8">
    <source>
        <dbReference type="PROSITE" id="PS50109"/>
    </source>
</evidence>
<dbReference type="CDD" id="cd17534">
    <property type="entry name" value="REC_DC-like"/>
    <property type="match status" value="1"/>
</dbReference>
<comment type="catalytic activity">
    <reaction evidence="1">
        <text>ATP + protein L-histidine = ADP + protein N-phospho-L-histidine.</text>
        <dbReference type="EC" id="2.7.13.3"/>
    </reaction>
</comment>
<dbReference type="InterPro" id="IPR005467">
    <property type="entry name" value="His_kinase_dom"/>
</dbReference>
<dbReference type="InterPro" id="IPR003594">
    <property type="entry name" value="HATPase_dom"/>
</dbReference>
<comment type="caution">
    <text evidence="10">The sequence shown here is derived from an EMBL/GenBank/DDBJ whole genome shotgun (WGS) entry which is preliminary data.</text>
</comment>
<dbReference type="EMBL" id="JAMXFF010000011">
    <property type="protein sequence ID" value="MCT7966522.1"/>
    <property type="molecule type" value="Genomic_DNA"/>
</dbReference>